<proteinExistence type="predicted"/>
<feature type="region of interest" description="Disordered" evidence="1">
    <location>
        <begin position="188"/>
        <end position="214"/>
    </location>
</feature>
<dbReference type="PANTHER" id="PTHR13316:SF6">
    <property type="entry name" value="PROTEIN CBG09981"/>
    <property type="match status" value="1"/>
</dbReference>
<name>A0A6A5H434_CAERE</name>
<sequence length="531" mass="61535">MPSMLVELFHDCSEKEDDIPSMNDSRDDSKACEKNIDEKITSTSLIEKYSDRLERCMIERFLLLATYWKEQREDGEKNLTHFRFDESLFYNRKRTSSGLIEKSETMKGTETEFEEFVIDRTITPQRKLAVKDVEKSQNGTEKISQWRKSLENTLLGSALIQKNEKHDTPRFRKSCFNCDGEHQLRDCPRPKDFRRISKKKRESGDATRRRQPVYDNVGLSKQKQNDFKPGEMSEKLRNALGLRNDDIPEHIYRMRRLGFIKGYPPGWLRKAIKTSDTLQFFTSESKKDEEKKEKPPELDKSKIIWYPGFNENKSNLKDRETFKVPSSEVFCSGYQEELTEIFKKQRKADKKKSKAISRHKKFADEDDDIIIIDNEHKRKEESKFNTPGEEGIVIVLNECLPSSEGQEGAKTPTRSNVKVGESAFHIIGTPTYGLRNLPPVAPLESFAVGIQPFIADAEEVESKGTFRKLMENLKKAREHFLEPEPEVEVQKSCAKEKAEKISLQLTESVSSFESKSEKVKKKKKGNRSKKT</sequence>
<dbReference type="InterPro" id="IPR006568">
    <property type="entry name" value="PSP_pro-rich"/>
</dbReference>
<comment type="caution">
    <text evidence="3">The sequence shown here is derived from an EMBL/GenBank/DDBJ whole genome shotgun (WGS) entry which is preliminary data.</text>
</comment>
<dbReference type="KEGG" id="crq:GCK72_009528"/>
<dbReference type="GO" id="GO:0071013">
    <property type="term" value="C:catalytic step 2 spliceosome"/>
    <property type="evidence" value="ECO:0007669"/>
    <property type="project" value="TreeGrafter"/>
</dbReference>
<organism evidence="3 4">
    <name type="scientific">Caenorhabditis remanei</name>
    <name type="common">Caenorhabditis vulgaris</name>
    <dbReference type="NCBI Taxonomy" id="31234"/>
    <lineage>
        <taxon>Eukaryota</taxon>
        <taxon>Metazoa</taxon>
        <taxon>Ecdysozoa</taxon>
        <taxon>Nematoda</taxon>
        <taxon>Chromadorea</taxon>
        <taxon>Rhabditida</taxon>
        <taxon>Rhabditina</taxon>
        <taxon>Rhabditomorpha</taxon>
        <taxon>Rhabditoidea</taxon>
        <taxon>Rhabditidae</taxon>
        <taxon>Peloderinae</taxon>
        <taxon>Caenorhabditis</taxon>
    </lineage>
</organism>
<feature type="compositionally biased region" description="Basic residues" evidence="1">
    <location>
        <begin position="518"/>
        <end position="531"/>
    </location>
</feature>
<dbReference type="RefSeq" id="XP_053586995.1">
    <property type="nucleotide sequence ID" value="XM_053727418.1"/>
</dbReference>
<dbReference type="CTD" id="9814506"/>
<feature type="region of interest" description="Disordered" evidence="1">
    <location>
        <begin position="509"/>
        <end position="531"/>
    </location>
</feature>
<dbReference type="AlphaFoldDB" id="A0A6A5H434"/>
<evidence type="ECO:0000313" key="4">
    <source>
        <dbReference type="Proteomes" id="UP000483820"/>
    </source>
</evidence>
<evidence type="ECO:0000313" key="3">
    <source>
        <dbReference type="EMBL" id="KAF1761273.1"/>
    </source>
</evidence>
<dbReference type="EMBL" id="WUAV01000003">
    <property type="protein sequence ID" value="KAF1761273.1"/>
    <property type="molecule type" value="Genomic_DNA"/>
</dbReference>
<evidence type="ECO:0000259" key="2">
    <source>
        <dbReference type="SMART" id="SM00581"/>
    </source>
</evidence>
<dbReference type="InterPro" id="IPR052115">
    <property type="entry name" value="NEXT_complex_subunit_ZCCHC8"/>
</dbReference>
<feature type="domain" description="PSP proline-rich" evidence="2">
    <location>
        <begin position="224"/>
        <end position="280"/>
    </location>
</feature>
<reference evidence="3 4" key="1">
    <citation type="submission" date="2019-12" db="EMBL/GenBank/DDBJ databases">
        <title>Chromosome-level assembly of the Caenorhabditis remanei genome.</title>
        <authorList>
            <person name="Teterina A.A."/>
            <person name="Willis J.H."/>
            <person name="Phillips P.C."/>
        </authorList>
    </citation>
    <scope>NUCLEOTIDE SEQUENCE [LARGE SCALE GENOMIC DNA]</scope>
    <source>
        <strain evidence="3 4">PX506</strain>
        <tissue evidence="3">Whole organism</tissue>
    </source>
</reference>
<gene>
    <name evidence="3" type="ORF">GCK72_009528</name>
</gene>
<accession>A0A6A5H434</accession>
<evidence type="ECO:0000256" key="1">
    <source>
        <dbReference type="SAM" id="MobiDB-lite"/>
    </source>
</evidence>
<dbReference type="GeneID" id="9814506"/>
<dbReference type="Proteomes" id="UP000483820">
    <property type="component" value="Chromosome III"/>
</dbReference>
<dbReference type="GO" id="GO:0003723">
    <property type="term" value="F:RNA binding"/>
    <property type="evidence" value="ECO:0007669"/>
    <property type="project" value="TreeGrafter"/>
</dbReference>
<dbReference type="PANTHER" id="PTHR13316">
    <property type="entry name" value="ZINC FINGER, CCHC DOMAIN CONTAINING 8"/>
    <property type="match status" value="1"/>
</dbReference>
<dbReference type="SMART" id="SM00581">
    <property type="entry name" value="PSP"/>
    <property type="match status" value="1"/>
</dbReference>
<dbReference type="Pfam" id="PF04046">
    <property type="entry name" value="PSP"/>
    <property type="match status" value="1"/>
</dbReference>
<protein>
    <recommendedName>
        <fullName evidence="2">PSP proline-rich domain-containing protein</fullName>
    </recommendedName>
</protein>